<comment type="caution">
    <text evidence="1">The sequence shown here is derived from an EMBL/GenBank/DDBJ whole genome shotgun (WGS) entry which is preliminary data.</text>
</comment>
<dbReference type="Proteomes" id="UP001221757">
    <property type="component" value="Unassembled WGS sequence"/>
</dbReference>
<dbReference type="EMBL" id="JARKIE010000271">
    <property type="protein sequence ID" value="KAJ7659413.1"/>
    <property type="molecule type" value="Genomic_DNA"/>
</dbReference>
<organism evidence="1 2">
    <name type="scientific">Mycena rosella</name>
    <name type="common">Pink bonnet</name>
    <name type="synonym">Agaricus rosellus</name>
    <dbReference type="NCBI Taxonomy" id="1033263"/>
    <lineage>
        <taxon>Eukaryota</taxon>
        <taxon>Fungi</taxon>
        <taxon>Dikarya</taxon>
        <taxon>Basidiomycota</taxon>
        <taxon>Agaricomycotina</taxon>
        <taxon>Agaricomycetes</taxon>
        <taxon>Agaricomycetidae</taxon>
        <taxon>Agaricales</taxon>
        <taxon>Marasmiineae</taxon>
        <taxon>Mycenaceae</taxon>
        <taxon>Mycena</taxon>
    </lineage>
</organism>
<dbReference type="InterPro" id="IPR032675">
    <property type="entry name" value="LRR_dom_sf"/>
</dbReference>
<evidence type="ECO:0000313" key="1">
    <source>
        <dbReference type="EMBL" id="KAJ7659413.1"/>
    </source>
</evidence>
<dbReference type="AlphaFoldDB" id="A0AAD7G1W8"/>
<protein>
    <recommendedName>
        <fullName evidence="3">F-box domain-containing protein</fullName>
    </recommendedName>
</protein>
<gene>
    <name evidence="1" type="ORF">B0H17DRAFT_1212936</name>
</gene>
<dbReference type="SUPFAM" id="SSF52047">
    <property type="entry name" value="RNI-like"/>
    <property type="match status" value="1"/>
</dbReference>
<keyword evidence="2" id="KW-1185">Reference proteome</keyword>
<proteinExistence type="predicted"/>
<reference evidence="1" key="1">
    <citation type="submission" date="2023-03" db="EMBL/GenBank/DDBJ databases">
        <title>Massive genome expansion in bonnet fungi (Mycena s.s.) driven by repeated elements and novel gene families across ecological guilds.</title>
        <authorList>
            <consortium name="Lawrence Berkeley National Laboratory"/>
            <person name="Harder C.B."/>
            <person name="Miyauchi S."/>
            <person name="Viragh M."/>
            <person name="Kuo A."/>
            <person name="Thoen E."/>
            <person name="Andreopoulos B."/>
            <person name="Lu D."/>
            <person name="Skrede I."/>
            <person name="Drula E."/>
            <person name="Henrissat B."/>
            <person name="Morin E."/>
            <person name="Kohler A."/>
            <person name="Barry K."/>
            <person name="LaButti K."/>
            <person name="Morin E."/>
            <person name="Salamov A."/>
            <person name="Lipzen A."/>
            <person name="Mereny Z."/>
            <person name="Hegedus B."/>
            <person name="Baldrian P."/>
            <person name="Stursova M."/>
            <person name="Weitz H."/>
            <person name="Taylor A."/>
            <person name="Grigoriev I.V."/>
            <person name="Nagy L.G."/>
            <person name="Martin F."/>
            <person name="Kauserud H."/>
        </authorList>
    </citation>
    <scope>NUCLEOTIDE SEQUENCE</scope>
    <source>
        <strain evidence="1">CBHHK067</strain>
    </source>
</reference>
<accession>A0AAD7G1W8</accession>
<evidence type="ECO:0000313" key="2">
    <source>
        <dbReference type="Proteomes" id="UP001221757"/>
    </source>
</evidence>
<name>A0AAD7G1W8_MYCRO</name>
<dbReference type="Gene3D" id="3.80.10.10">
    <property type="entry name" value="Ribonuclease Inhibitor"/>
    <property type="match status" value="1"/>
</dbReference>
<evidence type="ECO:0008006" key="3">
    <source>
        <dbReference type="Google" id="ProtNLM"/>
    </source>
</evidence>
<sequence length="394" mass="44144">MSVIAELEALIEMHSADMAQQEDSEILKTLKKTRSALQRQLNAVCDPMERLPLEISSEIFTQCLPSHPTPGADSIPMRFLNICSAWTHIALSTPALWAAIDIVCPSITDSGQALGTWLNRARDLPLSVSLRTSFEEGVATIAISVRPLSPTLKLDFLRCAPNLVECTFDNFLLRGHKPEELPELVLRNLRHLRFGKFSDDPFNPALHDSNNDRHLVSDPQTLKYLTLPALETLYLPDTPPYLLSFLDRSSPPLRTLALGRKHTSIQPPDLIKCLRFVPTLTHLDLYRPVNRYVLDTLFAALTDLPLLLPNLHTLRIYHFHSRLFRDSLETLLRALTARRTQIVCFELVWSWGEGATADASCPPADIGAALGELVADGMSIRFGTEDSNFMDSFK</sequence>